<evidence type="ECO:0000256" key="7">
    <source>
        <dbReference type="ARBA" id="ARBA00023288"/>
    </source>
</evidence>
<evidence type="ECO:0000256" key="4">
    <source>
        <dbReference type="ARBA" id="ARBA00022729"/>
    </source>
</evidence>
<evidence type="ECO:0000256" key="5">
    <source>
        <dbReference type="ARBA" id="ARBA00023136"/>
    </source>
</evidence>
<evidence type="ECO:0000256" key="6">
    <source>
        <dbReference type="ARBA" id="ARBA00023139"/>
    </source>
</evidence>
<keyword evidence="11" id="KW-1185">Reference proteome</keyword>
<dbReference type="AlphaFoldDB" id="A0A4Y8LQS8"/>
<dbReference type="InterPro" id="IPR008844">
    <property type="entry name" value="Spore_GerAC-like"/>
</dbReference>
<dbReference type="InterPro" id="IPR046953">
    <property type="entry name" value="Spore_GerAC-like_C"/>
</dbReference>
<evidence type="ECO:0000256" key="2">
    <source>
        <dbReference type="ARBA" id="ARBA00007886"/>
    </source>
</evidence>
<keyword evidence="6" id="KW-0564">Palmitate</keyword>
<dbReference type="Pfam" id="PF05504">
    <property type="entry name" value="Spore_GerAC"/>
    <property type="match status" value="1"/>
</dbReference>
<proteinExistence type="inferred from homology"/>
<dbReference type="EMBL" id="SOMN01000038">
    <property type="protein sequence ID" value="TFE23078.1"/>
    <property type="molecule type" value="Genomic_DNA"/>
</dbReference>
<dbReference type="Proteomes" id="UP000297900">
    <property type="component" value="Unassembled WGS sequence"/>
</dbReference>
<sequence>MEMTIIMNRFLYIPVLFFCCLLSSCAQERIIDQIRIIQAIGLDIEGENIKISASYPSYKSASQKSLLTAESKSINENFTIITTESSQPVEIGQMRTLVLSEQYARKGISEIADIINQESLKSGNATIVISKQTASSIISETFKKPPYFLSELIEQNMHNGNTPKTNYHSFVNQYYGEGQDVYLPAIKKDKGLLHMVGIGVFKEDKLKLWLTNKEGLYIKLLKEKALTGTYEFTTGQKEKYSIIILSGKRKIAMQNEKAAISLKLTVQLREFPTKINILQKEVIFGIKKKIEGKLASEIEAMLVQLQKNNVDTIGFGEQFRKQNRHYNQNEFDEKIYPKMVFDVNAEVIILHSGVGH</sequence>
<organism evidence="10 11">
    <name type="scientific">Cohnella luojiensis</name>
    <dbReference type="NCBI Taxonomy" id="652876"/>
    <lineage>
        <taxon>Bacteria</taxon>
        <taxon>Bacillati</taxon>
        <taxon>Bacillota</taxon>
        <taxon>Bacilli</taxon>
        <taxon>Bacillales</taxon>
        <taxon>Paenibacillaceae</taxon>
        <taxon>Cohnella</taxon>
    </lineage>
</organism>
<keyword evidence="5" id="KW-0472">Membrane</keyword>
<evidence type="ECO:0000313" key="10">
    <source>
        <dbReference type="EMBL" id="TFE23078.1"/>
    </source>
</evidence>
<dbReference type="GO" id="GO:0009847">
    <property type="term" value="P:spore germination"/>
    <property type="evidence" value="ECO:0007669"/>
    <property type="project" value="InterPro"/>
</dbReference>
<comment type="caution">
    <text evidence="10">The sequence shown here is derived from an EMBL/GenBank/DDBJ whole genome shotgun (WGS) entry which is preliminary data.</text>
</comment>
<feature type="domain" description="Spore germination GerAC-like C-terminal" evidence="8">
    <location>
        <begin position="197"/>
        <end position="353"/>
    </location>
</feature>
<accession>A0A4Y8LQS8</accession>
<evidence type="ECO:0000259" key="9">
    <source>
        <dbReference type="Pfam" id="PF25198"/>
    </source>
</evidence>
<feature type="domain" description="Spore germination protein N-terminal" evidence="9">
    <location>
        <begin position="28"/>
        <end position="187"/>
    </location>
</feature>
<dbReference type="InterPro" id="IPR057336">
    <property type="entry name" value="GerAC_N"/>
</dbReference>
<dbReference type="NCBIfam" id="TIGR02887">
    <property type="entry name" value="spore_ger_x_C"/>
    <property type="match status" value="1"/>
</dbReference>
<dbReference type="InterPro" id="IPR038501">
    <property type="entry name" value="Spore_GerAC_C_sf"/>
</dbReference>
<keyword evidence="3" id="KW-0309">Germination</keyword>
<dbReference type="GO" id="GO:0016020">
    <property type="term" value="C:membrane"/>
    <property type="evidence" value="ECO:0007669"/>
    <property type="project" value="UniProtKB-SubCell"/>
</dbReference>
<keyword evidence="7" id="KW-0449">Lipoprotein</keyword>
<keyword evidence="4" id="KW-0732">Signal</keyword>
<comment type="subcellular location">
    <subcellularLocation>
        <location evidence="1">Membrane</location>
        <topology evidence="1">Lipid-anchor</topology>
    </subcellularLocation>
</comment>
<dbReference type="Pfam" id="PF25198">
    <property type="entry name" value="Spore_GerAC_N"/>
    <property type="match status" value="1"/>
</dbReference>
<protein>
    <submittedName>
        <fullName evidence="10">Ger(X)C family spore germination protein</fullName>
    </submittedName>
</protein>
<reference evidence="10 11" key="1">
    <citation type="submission" date="2019-03" db="EMBL/GenBank/DDBJ databases">
        <title>Cohnella endophytica sp. nov., a novel endophytic bacterium isolated from bark of Sonneratia apetala.</title>
        <authorList>
            <person name="Tuo L."/>
        </authorList>
    </citation>
    <scope>NUCLEOTIDE SEQUENCE [LARGE SCALE GENOMIC DNA]</scope>
    <source>
        <strain evidence="10 11">CCTCC AB 208254</strain>
    </source>
</reference>
<evidence type="ECO:0000256" key="1">
    <source>
        <dbReference type="ARBA" id="ARBA00004635"/>
    </source>
</evidence>
<gene>
    <name evidence="10" type="ORF">E2980_20225</name>
</gene>
<dbReference type="PANTHER" id="PTHR35789:SF1">
    <property type="entry name" value="SPORE GERMINATION PROTEIN B3"/>
    <property type="match status" value="1"/>
</dbReference>
<evidence type="ECO:0000313" key="11">
    <source>
        <dbReference type="Proteomes" id="UP000297900"/>
    </source>
</evidence>
<name>A0A4Y8LQS8_9BACL</name>
<evidence type="ECO:0000256" key="3">
    <source>
        <dbReference type="ARBA" id="ARBA00022544"/>
    </source>
</evidence>
<dbReference type="OrthoDB" id="2592518at2"/>
<dbReference type="PANTHER" id="PTHR35789">
    <property type="entry name" value="SPORE GERMINATION PROTEIN B3"/>
    <property type="match status" value="1"/>
</dbReference>
<dbReference type="Gene3D" id="3.30.300.210">
    <property type="entry name" value="Nutrient germinant receptor protein C, domain 3"/>
    <property type="match status" value="1"/>
</dbReference>
<comment type="similarity">
    <text evidence="2">Belongs to the GerABKC lipoprotein family.</text>
</comment>
<evidence type="ECO:0000259" key="8">
    <source>
        <dbReference type="Pfam" id="PF05504"/>
    </source>
</evidence>